<reference evidence="1 2" key="1">
    <citation type="journal article" date="2022" name="Allergy">
        <title>Genome assembly and annotation of Periplaneta americana reveal a comprehensive cockroach allergen profile.</title>
        <authorList>
            <person name="Wang L."/>
            <person name="Xiong Q."/>
            <person name="Saelim N."/>
            <person name="Wang L."/>
            <person name="Nong W."/>
            <person name="Wan A.T."/>
            <person name="Shi M."/>
            <person name="Liu X."/>
            <person name="Cao Q."/>
            <person name="Hui J.H.L."/>
            <person name="Sookrung N."/>
            <person name="Leung T.F."/>
            <person name="Tungtrongchitr A."/>
            <person name="Tsui S.K.W."/>
        </authorList>
    </citation>
    <scope>NUCLEOTIDE SEQUENCE [LARGE SCALE GENOMIC DNA]</scope>
    <source>
        <strain evidence="1">PWHHKU_190912</strain>
    </source>
</reference>
<sequence length="189" mass="21873">MLRLRLSYTSEFVFSKTLRGRTQPEIHELLRENCDSTEDRNTISRCSRRVCEVHMATEDNQRTGRLKSSLDFTTEVIVASVLEEDRRMACTNVVRRNQRPKICQNRLLSKFHERIPARGVWFLRAERFRTLRHILVHCAPYTCDDCPSLTGGLGVIRECKWAILTQPLTEAGPISRTSSLIRPRAPSPY</sequence>
<evidence type="ECO:0000313" key="1">
    <source>
        <dbReference type="EMBL" id="KAJ4432377.1"/>
    </source>
</evidence>
<dbReference type="Proteomes" id="UP001148838">
    <property type="component" value="Unassembled WGS sequence"/>
</dbReference>
<name>A0ABQ8SFA7_PERAM</name>
<gene>
    <name evidence="1" type="ORF">ANN_20996</name>
</gene>
<proteinExistence type="predicted"/>
<protein>
    <submittedName>
        <fullName evidence="1">Uncharacterized protein</fullName>
    </submittedName>
</protein>
<comment type="caution">
    <text evidence="1">The sequence shown here is derived from an EMBL/GenBank/DDBJ whole genome shotgun (WGS) entry which is preliminary data.</text>
</comment>
<organism evidence="1 2">
    <name type="scientific">Periplaneta americana</name>
    <name type="common">American cockroach</name>
    <name type="synonym">Blatta americana</name>
    <dbReference type="NCBI Taxonomy" id="6978"/>
    <lineage>
        <taxon>Eukaryota</taxon>
        <taxon>Metazoa</taxon>
        <taxon>Ecdysozoa</taxon>
        <taxon>Arthropoda</taxon>
        <taxon>Hexapoda</taxon>
        <taxon>Insecta</taxon>
        <taxon>Pterygota</taxon>
        <taxon>Neoptera</taxon>
        <taxon>Polyneoptera</taxon>
        <taxon>Dictyoptera</taxon>
        <taxon>Blattodea</taxon>
        <taxon>Blattoidea</taxon>
        <taxon>Blattidae</taxon>
        <taxon>Blattinae</taxon>
        <taxon>Periplaneta</taxon>
    </lineage>
</organism>
<keyword evidence="2" id="KW-1185">Reference proteome</keyword>
<dbReference type="EMBL" id="JAJSOF020000029">
    <property type="protein sequence ID" value="KAJ4432377.1"/>
    <property type="molecule type" value="Genomic_DNA"/>
</dbReference>
<evidence type="ECO:0000313" key="2">
    <source>
        <dbReference type="Proteomes" id="UP001148838"/>
    </source>
</evidence>
<accession>A0ABQ8SFA7</accession>